<keyword evidence="2" id="KW-1185">Reference proteome</keyword>
<gene>
    <name evidence="1" type="ORF">BS50DRAFT_176313</name>
</gene>
<name>A0A2T2P5Q1_CORCC</name>
<evidence type="ECO:0000313" key="2">
    <source>
        <dbReference type="Proteomes" id="UP000240883"/>
    </source>
</evidence>
<dbReference type="AlphaFoldDB" id="A0A2T2P5Q1"/>
<organism evidence="1 2">
    <name type="scientific">Corynespora cassiicola Philippines</name>
    <dbReference type="NCBI Taxonomy" id="1448308"/>
    <lineage>
        <taxon>Eukaryota</taxon>
        <taxon>Fungi</taxon>
        <taxon>Dikarya</taxon>
        <taxon>Ascomycota</taxon>
        <taxon>Pezizomycotina</taxon>
        <taxon>Dothideomycetes</taxon>
        <taxon>Pleosporomycetidae</taxon>
        <taxon>Pleosporales</taxon>
        <taxon>Corynesporascaceae</taxon>
        <taxon>Corynespora</taxon>
    </lineage>
</organism>
<dbReference type="EMBL" id="KZ678129">
    <property type="protein sequence ID" value="PSN73001.1"/>
    <property type="molecule type" value="Genomic_DNA"/>
</dbReference>
<accession>A0A2T2P5Q1</accession>
<dbReference type="Proteomes" id="UP000240883">
    <property type="component" value="Unassembled WGS sequence"/>
</dbReference>
<evidence type="ECO:0000313" key="1">
    <source>
        <dbReference type="EMBL" id="PSN73001.1"/>
    </source>
</evidence>
<proteinExistence type="predicted"/>
<reference evidence="1 2" key="1">
    <citation type="journal article" date="2018" name="Front. Microbiol.">
        <title>Genome-Wide Analysis of Corynespora cassiicola Leaf Fall Disease Putative Effectors.</title>
        <authorList>
            <person name="Lopez D."/>
            <person name="Ribeiro S."/>
            <person name="Label P."/>
            <person name="Fumanal B."/>
            <person name="Venisse J.S."/>
            <person name="Kohler A."/>
            <person name="de Oliveira R.R."/>
            <person name="Labutti K."/>
            <person name="Lipzen A."/>
            <person name="Lail K."/>
            <person name="Bauer D."/>
            <person name="Ohm R.A."/>
            <person name="Barry K.W."/>
            <person name="Spatafora J."/>
            <person name="Grigoriev I.V."/>
            <person name="Martin F.M."/>
            <person name="Pujade-Renaud V."/>
        </authorList>
    </citation>
    <scope>NUCLEOTIDE SEQUENCE [LARGE SCALE GENOMIC DNA]</scope>
    <source>
        <strain evidence="1 2">Philippines</strain>
    </source>
</reference>
<sequence>MGDGNLGVAAASAPLLHSSPFEVCSRRVSGGTRLECRFGGLIGLRGGHFLLVTTLRLRHTHVAPLCRAPQTRCYQACYQRKQNTVDMTHKSVHASRTRIVKELLKRKKKGKLEFIHELSLVSIVKQ</sequence>
<protein>
    <submittedName>
        <fullName evidence="1">Uncharacterized protein</fullName>
    </submittedName>
</protein>